<evidence type="ECO:0000256" key="5">
    <source>
        <dbReference type="PROSITE-ProRule" id="PRU01240"/>
    </source>
</evidence>
<dbReference type="CDD" id="cd05561">
    <property type="entry name" value="Peptidases_S8_4"/>
    <property type="match status" value="1"/>
</dbReference>
<dbReference type="PROSITE" id="PS51892">
    <property type="entry name" value="SUBTILASE"/>
    <property type="match status" value="1"/>
</dbReference>
<dbReference type="InterPro" id="IPR050131">
    <property type="entry name" value="Peptidase_S8_subtilisin-like"/>
</dbReference>
<comment type="similarity">
    <text evidence="1 5">Belongs to the peptidase S8 family.</text>
</comment>
<dbReference type="GO" id="GO:0006508">
    <property type="term" value="P:proteolysis"/>
    <property type="evidence" value="ECO:0007669"/>
    <property type="project" value="UniProtKB-KW"/>
</dbReference>
<evidence type="ECO:0000259" key="6">
    <source>
        <dbReference type="Pfam" id="PF00082"/>
    </source>
</evidence>
<keyword evidence="8" id="KW-1185">Reference proteome</keyword>
<sequence>MLPGAKLRVADPFVLAGRDERADAYGLYLAIASLMAAEVEVINLSLAGPANLLIERAVADAELAGIPIVAAVGNDGPRSGPRYPAAYASVVAVTAVDRASRVYRRAGQGAHVDFAAPGVGIATAASVRGVRAQTGTSFAAPFVTAALAVAKRRLPDATPAELQAALTGASIDLGEPGRDPVFGDGLVQVGSPC</sequence>
<feature type="domain" description="Peptidase S8/S53" evidence="6">
    <location>
        <begin position="30"/>
        <end position="185"/>
    </location>
</feature>
<dbReference type="GO" id="GO:0004252">
    <property type="term" value="F:serine-type endopeptidase activity"/>
    <property type="evidence" value="ECO:0007669"/>
    <property type="project" value="InterPro"/>
</dbReference>
<dbReference type="AlphaFoldDB" id="A0A1E5XKM3"/>
<organism evidence="7 8">
    <name type="scientific">Devosia insulae DS-56</name>
    <dbReference type="NCBI Taxonomy" id="1116389"/>
    <lineage>
        <taxon>Bacteria</taxon>
        <taxon>Pseudomonadati</taxon>
        <taxon>Pseudomonadota</taxon>
        <taxon>Alphaproteobacteria</taxon>
        <taxon>Hyphomicrobiales</taxon>
        <taxon>Devosiaceae</taxon>
        <taxon>Devosia</taxon>
    </lineage>
</organism>
<dbReference type="SUPFAM" id="SSF52743">
    <property type="entry name" value="Subtilisin-like"/>
    <property type="match status" value="1"/>
</dbReference>
<dbReference type="Pfam" id="PF00082">
    <property type="entry name" value="Peptidase_S8"/>
    <property type="match status" value="1"/>
</dbReference>
<evidence type="ECO:0000313" key="8">
    <source>
        <dbReference type="Proteomes" id="UP000095463"/>
    </source>
</evidence>
<dbReference type="PANTHER" id="PTHR43806">
    <property type="entry name" value="PEPTIDASE S8"/>
    <property type="match status" value="1"/>
</dbReference>
<dbReference type="InterPro" id="IPR023828">
    <property type="entry name" value="Peptidase_S8_Ser-AS"/>
</dbReference>
<accession>A0A1E5XKM3</accession>
<reference evidence="7 8" key="1">
    <citation type="journal article" date="2015" name="Genome Announc.">
        <title>Genome Assemblies of Three Soil-Associated Devosia species: D. insulae, D. limi, and D. soli.</title>
        <authorList>
            <person name="Hassan Y.I."/>
            <person name="Lepp D."/>
            <person name="Zhou T."/>
        </authorList>
    </citation>
    <scope>NUCLEOTIDE SEQUENCE [LARGE SCALE GENOMIC DNA]</scope>
    <source>
        <strain evidence="7 8">DS-56</strain>
    </source>
</reference>
<dbReference type="PROSITE" id="PS00138">
    <property type="entry name" value="SUBTILASE_SER"/>
    <property type="match status" value="1"/>
</dbReference>
<evidence type="ECO:0000256" key="1">
    <source>
        <dbReference type="ARBA" id="ARBA00011073"/>
    </source>
</evidence>
<evidence type="ECO:0000256" key="4">
    <source>
        <dbReference type="ARBA" id="ARBA00022825"/>
    </source>
</evidence>
<proteinExistence type="inferred from homology"/>
<keyword evidence="3" id="KW-0378">Hydrolase</keyword>
<dbReference type="InterPro" id="IPR000209">
    <property type="entry name" value="Peptidase_S8/S53_dom"/>
</dbReference>
<evidence type="ECO:0000313" key="7">
    <source>
        <dbReference type="EMBL" id="OEO29153.1"/>
    </source>
</evidence>
<evidence type="ECO:0000256" key="2">
    <source>
        <dbReference type="ARBA" id="ARBA00022670"/>
    </source>
</evidence>
<keyword evidence="4" id="KW-0720">Serine protease</keyword>
<dbReference type="Gene3D" id="3.40.50.200">
    <property type="entry name" value="Peptidase S8/S53 domain"/>
    <property type="match status" value="1"/>
</dbReference>
<evidence type="ECO:0000256" key="3">
    <source>
        <dbReference type="ARBA" id="ARBA00022801"/>
    </source>
</evidence>
<keyword evidence="2" id="KW-0645">Protease</keyword>
<gene>
    <name evidence="7" type="ORF">VW23_026915</name>
</gene>
<dbReference type="Proteomes" id="UP000095463">
    <property type="component" value="Unassembled WGS sequence"/>
</dbReference>
<protein>
    <recommendedName>
        <fullName evidence="6">Peptidase S8/S53 domain-containing protein</fullName>
    </recommendedName>
</protein>
<comment type="caution">
    <text evidence="5">Lacks conserved residue(s) required for the propagation of feature annotation.</text>
</comment>
<dbReference type="EMBL" id="LAJE02000322">
    <property type="protein sequence ID" value="OEO29153.1"/>
    <property type="molecule type" value="Genomic_DNA"/>
</dbReference>
<name>A0A1E5XKM3_9HYPH</name>
<dbReference type="PANTHER" id="PTHR43806:SF11">
    <property type="entry name" value="CEREVISIN-RELATED"/>
    <property type="match status" value="1"/>
</dbReference>
<dbReference type="InterPro" id="IPR036852">
    <property type="entry name" value="Peptidase_S8/S53_dom_sf"/>
</dbReference>
<comment type="caution">
    <text evidence="7">The sequence shown here is derived from an EMBL/GenBank/DDBJ whole genome shotgun (WGS) entry which is preliminary data.</text>
</comment>